<dbReference type="Pfam" id="PF05970">
    <property type="entry name" value="PIF1"/>
    <property type="match status" value="1"/>
</dbReference>
<keyword evidence="6" id="KW-0238">DNA-binding</keyword>
<dbReference type="SUPFAM" id="SSF54001">
    <property type="entry name" value="Cysteine proteinases"/>
    <property type="match status" value="1"/>
</dbReference>
<dbReference type="WBParaSite" id="PSAMB.scaffold2323size23868.g17272.t1">
    <property type="protein sequence ID" value="PSAMB.scaffold2323size23868.g17272.t1"/>
    <property type="gene ID" value="PSAMB.scaffold2323size23868.g17272"/>
</dbReference>
<dbReference type="Gene3D" id="3.40.50.300">
    <property type="entry name" value="P-loop containing nucleotide triphosphate hydrolases"/>
    <property type="match status" value="1"/>
</dbReference>
<comment type="cofactor">
    <cofactor evidence="9">
        <name>Mg(2+)</name>
        <dbReference type="ChEBI" id="CHEBI:18420"/>
    </cofactor>
</comment>
<dbReference type="GO" id="GO:0000723">
    <property type="term" value="P:telomere maintenance"/>
    <property type="evidence" value="ECO:0007669"/>
    <property type="project" value="InterPro"/>
</dbReference>
<evidence type="ECO:0000313" key="14">
    <source>
        <dbReference type="Proteomes" id="UP000887566"/>
    </source>
</evidence>
<dbReference type="InterPro" id="IPR025476">
    <property type="entry name" value="Helitron_helicase-like"/>
</dbReference>
<feature type="domain" description="DNA helicase Pif1-like DEAD-box helicase" evidence="11">
    <location>
        <begin position="1028"/>
        <end position="1247"/>
    </location>
</feature>
<evidence type="ECO:0000256" key="3">
    <source>
        <dbReference type="ARBA" id="ARBA00022801"/>
    </source>
</evidence>
<dbReference type="InterPro" id="IPR038765">
    <property type="entry name" value="Papain-like_cys_pep_sf"/>
</dbReference>
<dbReference type="SUPFAM" id="SSF52540">
    <property type="entry name" value="P-loop containing nucleoside triphosphate hydrolases"/>
    <property type="match status" value="2"/>
</dbReference>
<keyword evidence="5 9" id="KW-0067">ATP-binding</keyword>
<keyword evidence="4 9" id="KW-0347">Helicase</keyword>
<dbReference type="PANTHER" id="PTHR47642:SF5">
    <property type="entry name" value="ATP-DEPENDENT DNA HELICASE"/>
    <property type="match status" value="1"/>
</dbReference>
<dbReference type="InterPro" id="IPR027417">
    <property type="entry name" value="P-loop_NTPase"/>
</dbReference>
<keyword evidence="9" id="KW-0233">DNA recombination</keyword>
<dbReference type="InterPro" id="IPR010285">
    <property type="entry name" value="DNA_helicase_pif1-like_DEAD"/>
</dbReference>
<feature type="region of interest" description="Disordered" evidence="10">
    <location>
        <begin position="268"/>
        <end position="287"/>
    </location>
</feature>
<organism evidence="14 15">
    <name type="scientific">Plectus sambesii</name>
    <dbReference type="NCBI Taxonomy" id="2011161"/>
    <lineage>
        <taxon>Eukaryota</taxon>
        <taxon>Metazoa</taxon>
        <taxon>Ecdysozoa</taxon>
        <taxon>Nematoda</taxon>
        <taxon>Chromadorea</taxon>
        <taxon>Plectida</taxon>
        <taxon>Plectina</taxon>
        <taxon>Plectoidea</taxon>
        <taxon>Plectidae</taxon>
        <taxon>Plectus</taxon>
    </lineage>
</organism>
<dbReference type="GO" id="GO:0016787">
    <property type="term" value="F:hydrolase activity"/>
    <property type="evidence" value="ECO:0007669"/>
    <property type="project" value="UniProtKB-KW"/>
</dbReference>
<evidence type="ECO:0000259" key="13">
    <source>
        <dbReference type="Pfam" id="PF21530"/>
    </source>
</evidence>
<evidence type="ECO:0000256" key="5">
    <source>
        <dbReference type="ARBA" id="ARBA00022840"/>
    </source>
</evidence>
<comment type="catalytic activity">
    <reaction evidence="9">
        <text>ATP + H2O = ADP + phosphate + H(+)</text>
        <dbReference type="Rhea" id="RHEA:13065"/>
        <dbReference type="ChEBI" id="CHEBI:15377"/>
        <dbReference type="ChEBI" id="CHEBI:15378"/>
        <dbReference type="ChEBI" id="CHEBI:30616"/>
        <dbReference type="ChEBI" id="CHEBI:43474"/>
        <dbReference type="ChEBI" id="CHEBI:456216"/>
        <dbReference type="EC" id="5.6.2.3"/>
    </reaction>
</comment>
<feature type="domain" description="Helitron helicase-like" evidence="12">
    <location>
        <begin position="421"/>
        <end position="610"/>
    </location>
</feature>
<evidence type="ECO:0000256" key="9">
    <source>
        <dbReference type="RuleBase" id="RU363044"/>
    </source>
</evidence>
<evidence type="ECO:0000256" key="7">
    <source>
        <dbReference type="ARBA" id="ARBA00023204"/>
    </source>
</evidence>
<keyword evidence="1 9" id="KW-0547">Nucleotide-binding</keyword>
<feature type="region of interest" description="Disordered" evidence="10">
    <location>
        <begin position="1350"/>
        <end position="1376"/>
    </location>
</feature>
<dbReference type="GO" id="GO:0005524">
    <property type="term" value="F:ATP binding"/>
    <property type="evidence" value="ECO:0007669"/>
    <property type="project" value="UniProtKB-KW"/>
</dbReference>
<keyword evidence="7 9" id="KW-0234">DNA repair</keyword>
<dbReference type="Pfam" id="PF14214">
    <property type="entry name" value="Helitron_like_N"/>
    <property type="match status" value="1"/>
</dbReference>
<keyword evidence="8" id="KW-0413">Isomerase</keyword>
<protein>
    <recommendedName>
        <fullName evidence="9">ATP-dependent DNA helicase</fullName>
        <ecNumber evidence="9">5.6.2.3</ecNumber>
    </recommendedName>
</protein>
<evidence type="ECO:0000313" key="15">
    <source>
        <dbReference type="WBParaSite" id="PSAMB.scaffold2323size23868.g17272.t1"/>
    </source>
</evidence>
<dbReference type="InterPro" id="IPR051055">
    <property type="entry name" value="PIF1_helicase"/>
</dbReference>
<proteinExistence type="inferred from homology"/>
<keyword evidence="3 9" id="KW-0378">Hydrolase</keyword>
<dbReference type="PANTHER" id="PTHR47642">
    <property type="entry name" value="ATP-DEPENDENT DNA HELICASE"/>
    <property type="match status" value="1"/>
</dbReference>
<evidence type="ECO:0000256" key="4">
    <source>
        <dbReference type="ARBA" id="ARBA00022806"/>
    </source>
</evidence>
<evidence type="ECO:0000256" key="1">
    <source>
        <dbReference type="ARBA" id="ARBA00022741"/>
    </source>
</evidence>
<name>A0A914VPN6_9BILA</name>
<reference evidence="15" key="1">
    <citation type="submission" date="2022-11" db="UniProtKB">
        <authorList>
            <consortium name="WormBaseParasite"/>
        </authorList>
    </citation>
    <scope>IDENTIFICATION</scope>
</reference>
<evidence type="ECO:0000259" key="12">
    <source>
        <dbReference type="Pfam" id="PF14214"/>
    </source>
</evidence>
<dbReference type="GO" id="GO:0006281">
    <property type="term" value="P:DNA repair"/>
    <property type="evidence" value="ECO:0007669"/>
    <property type="project" value="UniProtKB-KW"/>
</dbReference>
<evidence type="ECO:0000259" key="11">
    <source>
        <dbReference type="Pfam" id="PF05970"/>
    </source>
</evidence>
<dbReference type="InterPro" id="IPR049163">
    <property type="entry name" value="Pif1-like_2B_dom"/>
</dbReference>
<keyword evidence="2 9" id="KW-0227">DNA damage</keyword>
<accession>A0A914VPN6</accession>
<keyword evidence="14" id="KW-1185">Reference proteome</keyword>
<evidence type="ECO:0000256" key="6">
    <source>
        <dbReference type="ARBA" id="ARBA00023125"/>
    </source>
</evidence>
<dbReference type="Pfam" id="PF21530">
    <property type="entry name" value="Pif1_2B_dom"/>
    <property type="match status" value="1"/>
</dbReference>
<dbReference type="EC" id="5.6.2.3" evidence="9"/>
<comment type="similarity">
    <text evidence="9">Belongs to the helicase family.</text>
</comment>
<evidence type="ECO:0000256" key="8">
    <source>
        <dbReference type="ARBA" id="ARBA00023235"/>
    </source>
</evidence>
<feature type="domain" description="DNA helicase Pif1-like 2B" evidence="13">
    <location>
        <begin position="1383"/>
        <end position="1415"/>
    </location>
</feature>
<evidence type="ECO:0000256" key="2">
    <source>
        <dbReference type="ARBA" id="ARBA00022763"/>
    </source>
</evidence>
<sequence length="1477" mass="170446">MYIRKCFRGADYYESFDSLDDSREVIADRARSGRQSAPVIDLVDDDGDSDWVDVDDDSTEWIRADYVQGQPCRLLISTDSRNRVLGVGDGQLDDVVINSAQQILQIQSAGHYAGWASTLSHQMHCIPAGQDGIQIHFARDHWITSCVYNGDVYVFDSLLAIHRDIDSQLCQVYHHYASNNQLVVNTVDCQQQDDSELCGVMAIAFAVEIVTNGFYAAIMARFVQPQMRQWLATCLEARKFHSCTQQFPLAPVAESSWTDRTLTIPSPPPCRLLAESHQQPVAGADNDARDEPVGELFAEEVEKTDYDPFCRRRKKNKKRQLVDDDEDNPELADAAPAKQLHLLTQQTEMDVNISHFSVQDMFDKLPTETDLEIYKMKRVEGEPLSESDPLIDVLCHPTLFPKGRFGIGHDREVKVQPAMYLRSRFRHKDPRFRRDPHYIFAATSRYDVKTIKSGIHSTLQTSLLPDDLTAAKVRELIEENDQTIERSLNSILANCRGTTQYWNNQMRHLTAMDANAGPATFFVTLSAKEYKWEDVREVLELLNQDIPNVTTLRQGFLTTKDPVTVSNQFYNRFKTLMKEAILNEDGPFGKVEYYFWRIEYQARGAPHIHMKLWVKGAPVVGEASDEEVLKFVTKYITCRSPSPVTSPDLYRLVMDNQMHRCGAYCKRRTQTGWRCKFGFPRPVRYAPKLNPLKHALKRRHGRIEKLYHLERSPKEMMVNDYNPLLLYLWRANIDVQFIGETTMVINRYITKYTTKSEKQKTADLWSMIDKSKSTRGQLQSLVLKLFRSREVGHYEACDKVSGHPLHKSNANVAFLNTNAKKLWRRKLIGKKELDGLDANSKSFVKNSFVDTYYPNRPPELENKSLYFMFTWYNVQQAKPEKMENRKHEPHYPLLNGLGYLIKRTTRRWIRTYMPTPDKPDAVEDYFRRLLMMFLPWRDDDSLRGSWESYQEAYRGNEDKIRAEADKFVSQTKRMARTAELMKRLQDEGNEADALDLPAIPSDEFNGPVERQVDEADLDARIAKLNLVQRQIFDDIIDQIVHQERHKINDCICDNLKPPIFRFISGLAGTGKSYLIECIADKLTQLFPDCCGVVIGAPTGVAAFNVKGETLHRLLKLPVHHKDESQTKKKYVSLSRDDQTMLMHCYQGLRLFIIDEVSMISNIMLLQIHSRLNEIFCEPTEPAIFGGINTLFFGDLLQLNPVKADGVYETVRQWEMSLRFGNVVPDFNLWRDVTYSELVENMRQREDLAYSQMLERIRIGSPSQADINALRERQIVKANESTTDAERLQLAVSEFQRLREEYLQGRSQLQQPVALFPKHTKVNQFNANLLRLANQKIEVIMAEDCEMMRKQSKRWKEGKQKQKSAKDAPEKSDDPDKTAGLVEQLELCIGYRVMLRRNISTHQGLTNGAMGTVVDFARGSQEISGVMVVFDSNPDVRTYIEKVEARFFINKEFSCRQKQFPLILAYESWHNEQKVLRF</sequence>
<dbReference type="GO" id="GO:0006310">
    <property type="term" value="P:DNA recombination"/>
    <property type="evidence" value="ECO:0007669"/>
    <property type="project" value="UniProtKB-KW"/>
</dbReference>
<dbReference type="GO" id="GO:0043139">
    <property type="term" value="F:5'-3' DNA helicase activity"/>
    <property type="evidence" value="ECO:0007669"/>
    <property type="project" value="UniProtKB-EC"/>
</dbReference>
<dbReference type="Proteomes" id="UP000887566">
    <property type="component" value="Unplaced"/>
</dbReference>
<evidence type="ECO:0000256" key="10">
    <source>
        <dbReference type="SAM" id="MobiDB-lite"/>
    </source>
</evidence>